<sequence>MGGRIFRFLMTALLGLGMAAPQPASAVERALTITPSDGAWVRERMTVRVDPGRRTISLNGFLRTVRPETVELRLPSPESGVRDLGLVFRYRPINRANLLREYEGKDVQVVLFDPRGAQNARVIKSARVLDAGGGGEPVFLLDEGVWAGDVEAVLFPEVPDGLDGEPRVFWNVENLGSSPVELDVERTYEAGGFGWKALYVLTLEADSEKAHLAGDVLVQNASGSDLSGARVVLLAGDLQRVRSRRDDDVMEMAAAPMRLKAAPVEEAPVLEYHLYRLGDPVDLRDGERLRLPLVRGAAILVKKRLVSTGNAAFYGSWRGAEESRPQPVDVFLEIKNEASNGLGKPLPAGVVQGAMVTDAGARVPLGEDRIGHTPEGATMKLHFGRSFDVQVRRRLTDFQRISQHTTRCTWELEVQSGKARPETVELDEQVPGRWQVLRSSHRWEKVSAGLLRIPVEVPPQGVVRVTYEIEMDTRSG</sequence>
<dbReference type="PANTHER" id="PTHR38075:SF1">
    <property type="entry name" value="DUF4139 DOMAIN-CONTAINING PROTEIN"/>
    <property type="match status" value="1"/>
</dbReference>
<keyword evidence="1" id="KW-0732">Signal</keyword>
<dbReference type="OrthoDB" id="9808067at2"/>
<feature type="chain" id="PRO_5012544792" description="DUF4139 domain-containing protein" evidence="1">
    <location>
        <begin position="27"/>
        <end position="476"/>
    </location>
</feature>
<gene>
    <name evidence="2" type="ORF">SAMN02745206_02613</name>
</gene>
<evidence type="ECO:0008006" key="4">
    <source>
        <dbReference type="Google" id="ProtNLM"/>
    </source>
</evidence>
<evidence type="ECO:0000313" key="2">
    <source>
        <dbReference type="EMBL" id="SHF76125.1"/>
    </source>
</evidence>
<dbReference type="RefSeq" id="WP_073040190.1">
    <property type="nucleotide sequence ID" value="NZ_FQVB01000026.1"/>
</dbReference>
<name>A0A1M5EAA4_9BACT</name>
<feature type="signal peptide" evidence="1">
    <location>
        <begin position="1"/>
        <end position="26"/>
    </location>
</feature>
<organism evidence="2 3">
    <name type="scientific">Desulfacinum infernum DSM 9756</name>
    <dbReference type="NCBI Taxonomy" id="1121391"/>
    <lineage>
        <taxon>Bacteria</taxon>
        <taxon>Pseudomonadati</taxon>
        <taxon>Thermodesulfobacteriota</taxon>
        <taxon>Syntrophobacteria</taxon>
        <taxon>Syntrophobacterales</taxon>
        <taxon>Syntrophobacteraceae</taxon>
        <taxon>Desulfacinum</taxon>
    </lineage>
</organism>
<evidence type="ECO:0000256" key="1">
    <source>
        <dbReference type="SAM" id="SignalP"/>
    </source>
</evidence>
<dbReference type="Proteomes" id="UP000184076">
    <property type="component" value="Unassembled WGS sequence"/>
</dbReference>
<accession>A0A1M5EAA4</accession>
<protein>
    <recommendedName>
        <fullName evidence="4">DUF4139 domain-containing protein</fullName>
    </recommendedName>
</protein>
<dbReference type="AlphaFoldDB" id="A0A1M5EAA4"/>
<reference evidence="3" key="1">
    <citation type="submission" date="2016-11" db="EMBL/GenBank/DDBJ databases">
        <authorList>
            <person name="Varghese N."/>
            <person name="Submissions S."/>
        </authorList>
    </citation>
    <scope>NUCLEOTIDE SEQUENCE [LARGE SCALE GENOMIC DNA]</scope>
    <source>
        <strain evidence="3">DSM 9756</strain>
    </source>
</reference>
<dbReference type="STRING" id="1121391.SAMN02745206_02613"/>
<keyword evidence="3" id="KW-1185">Reference proteome</keyword>
<evidence type="ECO:0000313" key="3">
    <source>
        <dbReference type="Proteomes" id="UP000184076"/>
    </source>
</evidence>
<dbReference type="PANTHER" id="PTHR38075">
    <property type="entry name" value="DUF4139 DOMAIN-CONTAINING PROTEIN"/>
    <property type="match status" value="1"/>
</dbReference>
<proteinExistence type="predicted"/>
<dbReference type="EMBL" id="FQVB01000026">
    <property type="protein sequence ID" value="SHF76125.1"/>
    <property type="molecule type" value="Genomic_DNA"/>
</dbReference>